<dbReference type="RefSeq" id="WP_188107753.1">
    <property type="nucleotide sequence ID" value="NZ_JAANIH010000089.1"/>
</dbReference>
<evidence type="ECO:0000313" key="2">
    <source>
        <dbReference type="Proteomes" id="UP000639516"/>
    </source>
</evidence>
<reference evidence="1 2" key="1">
    <citation type="journal article" date="2020" name="Arch. Microbiol.">
        <title>Bradyrhizobium campsiandrae sp. nov., a nitrogen-fixing bacterial strain isolated from a native leguminous tree from the Amazon adapted to flooded conditions.</title>
        <authorList>
            <person name="Cabral Michel D."/>
            <person name="Martins da Costa E."/>
            <person name="Azarias Guimaraes A."/>
            <person name="Soares de Carvalho T."/>
            <person name="Santos de Castro Caputo P."/>
            <person name="Willems A."/>
            <person name="de Souza Moreira F.M."/>
        </authorList>
    </citation>
    <scope>NUCLEOTIDE SEQUENCE [LARGE SCALE GENOMIC DNA]</scope>
    <source>
        <strain evidence="2">INPA 384B</strain>
    </source>
</reference>
<sequence length="276" mass="31016">MGQAKLKKRSTANFIQQFPFCSLCGGDRSTATREHMPPKALFDNKHRPDKLVMPACSECNRQTSTSDLVVSLVSRWGAEHSHSVRADHAKLSAQAKIQAPELVCEWLSGASPATQLRARRHLRKNGVVAPADANFATIGPLTIRALNVFSHKAVLALYFEHFQRPLPNAGRVQAMWRTKEDFFQNGIPSDLLDLMQRYGTLIQGRWDASETFEYRYDLNTTDGLFGCFARFRQGLFVLGFAVEDASLLASNPDLDGEWIMPRDLLGPNPHFDKRLE</sequence>
<name>A0ABR7UG55_9BRAD</name>
<evidence type="ECO:0000313" key="1">
    <source>
        <dbReference type="EMBL" id="MBC9982168.1"/>
    </source>
</evidence>
<dbReference type="EMBL" id="JAATTO010000046">
    <property type="protein sequence ID" value="MBC9982168.1"/>
    <property type="molecule type" value="Genomic_DNA"/>
</dbReference>
<protein>
    <recommendedName>
        <fullName evidence="3">HNH endonuclease</fullName>
    </recommendedName>
</protein>
<gene>
    <name evidence="1" type="ORF">HA482_28560</name>
</gene>
<proteinExistence type="predicted"/>
<comment type="caution">
    <text evidence="1">The sequence shown here is derived from an EMBL/GenBank/DDBJ whole genome shotgun (WGS) entry which is preliminary data.</text>
</comment>
<organism evidence="1 2">
    <name type="scientific">Bradyrhizobium campsiandrae</name>
    <dbReference type="NCBI Taxonomy" id="1729892"/>
    <lineage>
        <taxon>Bacteria</taxon>
        <taxon>Pseudomonadati</taxon>
        <taxon>Pseudomonadota</taxon>
        <taxon>Alphaproteobacteria</taxon>
        <taxon>Hyphomicrobiales</taxon>
        <taxon>Nitrobacteraceae</taxon>
        <taxon>Bradyrhizobium</taxon>
    </lineage>
</organism>
<evidence type="ECO:0008006" key="3">
    <source>
        <dbReference type="Google" id="ProtNLM"/>
    </source>
</evidence>
<accession>A0ABR7UG55</accession>
<dbReference type="Proteomes" id="UP000639516">
    <property type="component" value="Unassembled WGS sequence"/>
</dbReference>
<keyword evidence="2" id="KW-1185">Reference proteome</keyword>